<reference evidence="1 2" key="1">
    <citation type="submission" date="2015-01" db="EMBL/GenBank/DDBJ databases">
        <title>Genome of allotetraploid Gossypium barbadense reveals genomic plasticity and fiber elongation in cotton evolution.</title>
        <authorList>
            <person name="Chen X."/>
            <person name="Liu X."/>
            <person name="Zhao B."/>
            <person name="Zheng H."/>
            <person name="Hu Y."/>
            <person name="Lu G."/>
            <person name="Yang C."/>
            <person name="Chen J."/>
            <person name="Shan C."/>
            <person name="Zhang L."/>
            <person name="Zhou Y."/>
            <person name="Wang L."/>
            <person name="Guo W."/>
            <person name="Bai Y."/>
            <person name="Ruan J."/>
            <person name="Shangguan X."/>
            <person name="Mao Y."/>
            <person name="Jiang J."/>
            <person name="Zhu Y."/>
            <person name="Lei J."/>
            <person name="Kang H."/>
            <person name="Chen S."/>
            <person name="He X."/>
            <person name="Wang R."/>
            <person name="Wang Y."/>
            <person name="Chen J."/>
            <person name="Wang L."/>
            <person name="Yu S."/>
            <person name="Wang B."/>
            <person name="Wei J."/>
            <person name="Song S."/>
            <person name="Lu X."/>
            <person name="Gao Z."/>
            <person name="Gu W."/>
            <person name="Deng X."/>
            <person name="Ma D."/>
            <person name="Wang S."/>
            <person name="Liang W."/>
            <person name="Fang L."/>
            <person name="Cai C."/>
            <person name="Zhu X."/>
            <person name="Zhou B."/>
            <person name="Zhang Y."/>
            <person name="Chen Z."/>
            <person name="Xu S."/>
            <person name="Zhu R."/>
            <person name="Wang S."/>
            <person name="Zhang T."/>
            <person name="Zhao G."/>
        </authorList>
    </citation>
    <scope>NUCLEOTIDE SEQUENCE [LARGE SCALE GENOMIC DNA]</scope>
    <source>
        <strain evidence="2">cv. Xinhai21</strain>
        <tissue evidence="1">Leaf</tissue>
    </source>
</reference>
<gene>
    <name evidence="1" type="ORF">GOBAR_AA37897</name>
</gene>
<accession>A0A2P5VVF3</accession>
<organism evidence="1 2">
    <name type="scientific">Gossypium barbadense</name>
    <name type="common">Sea Island cotton</name>
    <name type="synonym">Hibiscus barbadensis</name>
    <dbReference type="NCBI Taxonomy" id="3634"/>
    <lineage>
        <taxon>Eukaryota</taxon>
        <taxon>Viridiplantae</taxon>
        <taxon>Streptophyta</taxon>
        <taxon>Embryophyta</taxon>
        <taxon>Tracheophyta</taxon>
        <taxon>Spermatophyta</taxon>
        <taxon>Magnoliopsida</taxon>
        <taxon>eudicotyledons</taxon>
        <taxon>Gunneridae</taxon>
        <taxon>Pentapetalae</taxon>
        <taxon>rosids</taxon>
        <taxon>malvids</taxon>
        <taxon>Malvales</taxon>
        <taxon>Malvaceae</taxon>
        <taxon>Malvoideae</taxon>
        <taxon>Gossypium</taxon>
    </lineage>
</organism>
<protein>
    <submittedName>
        <fullName evidence="1">Uncharacterized protein</fullName>
    </submittedName>
</protein>
<evidence type="ECO:0000313" key="1">
    <source>
        <dbReference type="EMBL" id="PPR82818.1"/>
    </source>
</evidence>
<dbReference type="Proteomes" id="UP000239757">
    <property type="component" value="Unassembled WGS sequence"/>
</dbReference>
<proteinExistence type="predicted"/>
<name>A0A2P5VVF3_GOSBA</name>
<evidence type="ECO:0000313" key="2">
    <source>
        <dbReference type="Proteomes" id="UP000239757"/>
    </source>
</evidence>
<dbReference type="EMBL" id="KZ670671">
    <property type="protein sequence ID" value="PPR82818.1"/>
    <property type="molecule type" value="Genomic_DNA"/>
</dbReference>
<dbReference type="AlphaFoldDB" id="A0A2P5VVF3"/>
<sequence length="47" mass="5630">MAVSRKEVFAIMHREDQNELAMKLLEVAQAHYQNSIKLMRRKKKNDE</sequence>